<feature type="transmembrane region" description="Helical" evidence="4">
    <location>
        <begin position="128"/>
        <end position="146"/>
    </location>
</feature>
<accession>A0A1C2I705</accession>
<dbReference type="SUPFAM" id="SSF55874">
    <property type="entry name" value="ATPase domain of HSP90 chaperone/DNA topoisomerase II/histidine kinase"/>
    <property type="match status" value="1"/>
</dbReference>
<dbReference type="InterPro" id="IPR005467">
    <property type="entry name" value="His_kinase_dom"/>
</dbReference>
<dbReference type="SUPFAM" id="SSF47384">
    <property type="entry name" value="Homodimeric domain of signal transducing histidine kinase"/>
    <property type="match status" value="1"/>
</dbReference>
<reference evidence="6" key="1">
    <citation type="journal article" date="2016" name="Int. J. Mol. Sci.">
        <title>Comparative genomics of the extreme acidophile Acidithiobacillus thiooxidans reveals intraspecific divergence and niche adaptation.</title>
        <authorList>
            <person name="Zhang X."/>
            <person name="Feng X."/>
            <person name="Tao J."/>
            <person name="Ma L."/>
            <person name="Xiao Y."/>
            <person name="Liang Y."/>
            <person name="Liu X."/>
            <person name="Yin H."/>
        </authorList>
    </citation>
    <scope>NUCLEOTIDE SEQUENCE [LARGE SCALE GENOMIC DNA]</scope>
    <source>
        <strain evidence="6">DXS-W</strain>
    </source>
</reference>
<dbReference type="Gene3D" id="1.10.287.130">
    <property type="match status" value="1"/>
</dbReference>
<evidence type="ECO:0000256" key="3">
    <source>
        <dbReference type="ARBA" id="ARBA00022553"/>
    </source>
</evidence>
<dbReference type="SMART" id="SM00387">
    <property type="entry name" value="HATPase_c"/>
    <property type="match status" value="1"/>
</dbReference>
<dbReference type="AlphaFoldDB" id="A0A1C2I705"/>
<dbReference type="GO" id="GO:0000155">
    <property type="term" value="F:phosphorelay sensor kinase activity"/>
    <property type="evidence" value="ECO:0007669"/>
    <property type="project" value="InterPro"/>
</dbReference>
<feature type="transmembrane region" description="Helical" evidence="4">
    <location>
        <begin position="20"/>
        <end position="37"/>
    </location>
</feature>
<gene>
    <name evidence="6" type="ORF">A6M23_11155</name>
</gene>
<keyword evidence="7" id="KW-1185">Reference proteome</keyword>
<keyword evidence="6" id="KW-0418">Kinase</keyword>
<dbReference type="PROSITE" id="PS50109">
    <property type="entry name" value="HIS_KIN"/>
    <property type="match status" value="1"/>
</dbReference>
<keyword evidence="4" id="KW-0812">Transmembrane</keyword>
<evidence type="ECO:0000256" key="4">
    <source>
        <dbReference type="SAM" id="Phobius"/>
    </source>
</evidence>
<comment type="caution">
    <text evidence="6">The sequence shown here is derived from an EMBL/GenBank/DDBJ whole genome shotgun (WGS) entry which is preliminary data.</text>
</comment>
<keyword evidence="6" id="KW-0808">Transferase</keyword>
<organism evidence="6 7">
    <name type="scientific">Acidithiobacillus thiooxidans</name>
    <name type="common">Thiobacillus thiooxidans</name>
    <dbReference type="NCBI Taxonomy" id="930"/>
    <lineage>
        <taxon>Bacteria</taxon>
        <taxon>Pseudomonadati</taxon>
        <taxon>Pseudomonadota</taxon>
        <taxon>Acidithiobacillia</taxon>
        <taxon>Acidithiobacillales</taxon>
        <taxon>Acidithiobacillaceae</taxon>
        <taxon>Acidithiobacillus</taxon>
    </lineage>
</organism>
<dbReference type="InterPro" id="IPR003661">
    <property type="entry name" value="HisK_dim/P_dom"/>
</dbReference>
<dbReference type="CDD" id="cd00082">
    <property type="entry name" value="HisKA"/>
    <property type="match status" value="1"/>
</dbReference>
<dbReference type="Gene3D" id="3.30.565.10">
    <property type="entry name" value="Histidine kinase-like ATPase, C-terminal domain"/>
    <property type="match status" value="1"/>
</dbReference>
<dbReference type="EC" id="2.7.13.3" evidence="2"/>
<dbReference type="InterPro" id="IPR036097">
    <property type="entry name" value="HisK_dim/P_sf"/>
</dbReference>
<dbReference type="InterPro" id="IPR004358">
    <property type="entry name" value="Sig_transdc_His_kin-like_C"/>
</dbReference>
<dbReference type="Pfam" id="PF02518">
    <property type="entry name" value="HATPase_c"/>
    <property type="match status" value="1"/>
</dbReference>
<proteinExistence type="predicted"/>
<feature type="transmembrane region" description="Helical" evidence="4">
    <location>
        <begin position="104"/>
        <end position="121"/>
    </location>
</feature>
<dbReference type="SMART" id="SM00388">
    <property type="entry name" value="HisKA"/>
    <property type="match status" value="1"/>
</dbReference>
<dbReference type="PANTHER" id="PTHR43065">
    <property type="entry name" value="SENSOR HISTIDINE KINASE"/>
    <property type="match status" value="1"/>
</dbReference>
<dbReference type="CDD" id="cd00075">
    <property type="entry name" value="HATPase"/>
    <property type="match status" value="1"/>
</dbReference>
<feature type="transmembrane region" description="Helical" evidence="4">
    <location>
        <begin position="49"/>
        <end position="69"/>
    </location>
</feature>
<keyword evidence="4" id="KW-1133">Transmembrane helix</keyword>
<evidence type="ECO:0000313" key="7">
    <source>
        <dbReference type="Proteomes" id="UP000095008"/>
    </source>
</evidence>
<dbReference type="PRINTS" id="PR00344">
    <property type="entry name" value="BCTRLSENSOR"/>
</dbReference>
<dbReference type="PANTHER" id="PTHR43065:SF52">
    <property type="entry name" value="SENSOR PROTEIN KINASE PILS"/>
    <property type="match status" value="1"/>
</dbReference>
<evidence type="ECO:0000256" key="1">
    <source>
        <dbReference type="ARBA" id="ARBA00000085"/>
    </source>
</evidence>
<sequence length="537" mass="60120">MVSESIQQDGSWRRLWGVSAYRLLIAAAIAVLVQLPFSKSILDIDAHNHPLIVLTLVAAGISLFYILFLLMRFPGQTRWHIWLQVLMDTVLVLLLLRYGGGINGPFSILPFLLLVSVASLLRGRGAFLFVWVLLLLLVLESLQGGMTSVHPLLGQLFIYILALVAVAVLADSLVRSLDRDHRLALQRDQELFNLNVLNREIVEHMDVGVLVLDKHNRVILSNPIARKLSGYRFWGNVPVALDLVQARLAAMLIKNHGNDTEVLVPLGPEDPALRDQTPSLMVRKITLPGSPYRLLLLRDASVLRAMEREAQLAALGRLAANIAHEIRNPLSVIRHAANLLDESMENASSRHLFEILERETVRINAIVESVLEMARPGPAHLEPIALSSWLPKLIVQLQADPQLADMHVLVQDIPMSLLIYADPAQLRQVVWNLLHNTAQYAVDEDGLVRVEISAERYGKEQIMLTLRDFGPGIRPEVMERIFEPFFTTNSRGTGLGLPMVRELIQMNNGQVLCENHPECGAIFKIFLPCWDPHEEAA</sequence>
<dbReference type="OrthoDB" id="5287391at2"/>
<keyword evidence="4" id="KW-0472">Membrane</keyword>
<protein>
    <recommendedName>
        <fullName evidence="2">histidine kinase</fullName>
        <ecNumber evidence="2">2.7.13.3</ecNumber>
    </recommendedName>
</protein>
<dbReference type="RefSeq" id="WP_065973655.1">
    <property type="nucleotide sequence ID" value="NZ_DAIAWO010000011.1"/>
</dbReference>
<evidence type="ECO:0000259" key="5">
    <source>
        <dbReference type="PROSITE" id="PS50109"/>
    </source>
</evidence>
<dbReference type="InterPro" id="IPR003594">
    <property type="entry name" value="HATPase_dom"/>
</dbReference>
<comment type="catalytic activity">
    <reaction evidence="1">
        <text>ATP + protein L-histidine = ADP + protein N-phospho-L-histidine.</text>
        <dbReference type="EC" id="2.7.13.3"/>
    </reaction>
</comment>
<dbReference type="Pfam" id="PF25323">
    <property type="entry name" value="6TM_PilS"/>
    <property type="match status" value="1"/>
</dbReference>
<keyword evidence="3" id="KW-0597">Phosphoprotein</keyword>
<feature type="transmembrane region" description="Helical" evidence="4">
    <location>
        <begin position="152"/>
        <end position="174"/>
    </location>
</feature>
<feature type="domain" description="Histidine kinase" evidence="5">
    <location>
        <begin position="321"/>
        <end position="531"/>
    </location>
</feature>
<dbReference type="Pfam" id="PF00512">
    <property type="entry name" value="HisKA"/>
    <property type="match status" value="1"/>
</dbReference>
<dbReference type="Proteomes" id="UP000095008">
    <property type="component" value="Unassembled WGS sequence"/>
</dbReference>
<dbReference type="EMBL" id="LWRY01000125">
    <property type="protein sequence ID" value="OCX71779.1"/>
    <property type="molecule type" value="Genomic_DNA"/>
</dbReference>
<dbReference type="InterPro" id="IPR036890">
    <property type="entry name" value="HATPase_C_sf"/>
</dbReference>
<evidence type="ECO:0000256" key="2">
    <source>
        <dbReference type="ARBA" id="ARBA00012438"/>
    </source>
</evidence>
<evidence type="ECO:0000313" key="6">
    <source>
        <dbReference type="EMBL" id="OCX71779.1"/>
    </source>
</evidence>
<name>A0A1C2I705_ACITH</name>